<dbReference type="EMBL" id="CAJFDI010000001">
    <property type="protein sequence ID" value="CAD5208068.1"/>
    <property type="molecule type" value="Genomic_DNA"/>
</dbReference>
<dbReference type="EMBL" id="CAJFCV020000001">
    <property type="protein sequence ID" value="CAG9080090.1"/>
    <property type="molecule type" value="Genomic_DNA"/>
</dbReference>
<evidence type="ECO:0000259" key="1">
    <source>
        <dbReference type="PROSITE" id="PS50097"/>
    </source>
</evidence>
<evidence type="ECO:0000313" key="5">
    <source>
        <dbReference type="Proteomes" id="UP000659654"/>
    </source>
</evidence>
<name>A0A1I7S181_BURXY</name>
<feature type="domain" description="BTB" evidence="1">
    <location>
        <begin position="55"/>
        <end position="113"/>
    </location>
</feature>
<dbReference type="InterPro" id="IPR000210">
    <property type="entry name" value="BTB/POZ_dom"/>
</dbReference>
<reference evidence="3" key="2">
    <citation type="submission" date="2020-08" db="EMBL/GenBank/DDBJ databases">
        <authorList>
            <person name="Kikuchi T."/>
        </authorList>
    </citation>
    <scope>NUCLEOTIDE SEQUENCE</scope>
    <source>
        <strain evidence="2">Ka4C1</strain>
    </source>
</reference>
<dbReference type="PANTHER" id="PTHR24413">
    <property type="entry name" value="SPECKLE-TYPE POZ PROTEIN"/>
    <property type="match status" value="1"/>
</dbReference>
<dbReference type="OrthoDB" id="6359816at2759"/>
<dbReference type="Proteomes" id="UP000582659">
    <property type="component" value="Unassembled WGS sequence"/>
</dbReference>
<dbReference type="AlphaFoldDB" id="A0A1I7S181"/>
<dbReference type="InterPro" id="IPR011333">
    <property type="entry name" value="SKP1/BTB/POZ_sf"/>
</dbReference>
<gene>
    <name evidence="2" type="ORF">BXYJ_LOCUS304</name>
</gene>
<dbReference type="Proteomes" id="UP000095284">
    <property type="component" value="Unplaced"/>
</dbReference>
<dbReference type="WBParaSite" id="BXY_0675600.1">
    <property type="protein sequence ID" value="BXY_0675600.1"/>
    <property type="gene ID" value="BXY_0675600"/>
</dbReference>
<protein>
    <submittedName>
        <fullName evidence="2">(pine wood nematode) hypothetical protein</fullName>
    </submittedName>
    <submittedName>
        <fullName evidence="6">BTB domain-containing protein</fullName>
    </submittedName>
</protein>
<dbReference type="SUPFAM" id="SSF54695">
    <property type="entry name" value="POZ domain"/>
    <property type="match status" value="1"/>
</dbReference>
<evidence type="ECO:0000313" key="2">
    <source>
        <dbReference type="EMBL" id="CAD5208068.1"/>
    </source>
</evidence>
<dbReference type="PROSITE" id="PS50097">
    <property type="entry name" value="BTB"/>
    <property type="match status" value="1"/>
</dbReference>
<evidence type="ECO:0000313" key="4">
    <source>
        <dbReference type="Proteomes" id="UP000095284"/>
    </source>
</evidence>
<proteinExistence type="predicted"/>
<keyword evidence="5" id="KW-1185">Reference proteome</keyword>
<dbReference type="SMR" id="A0A1I7S181"/>
<accession>A0A1I7S181</accession>
<dbReference type="SMART" id="SM00225">
    <property type="entry name" value="BTB"/>
    <property type="match status" value="1"/>
</dbReference>
<sequence>MAGKMRSSVVSVDLSVSSDCCSRKRDVEGRLKALKEKVIKNPEKEDRLFGDPYYADFKIKAGRRVFHIAKYQLALKSVVFERLLKSDMRESNEGVLKLDDGADAVEAMLKFVYMYTPVKGGELARKVIQLAHRYELEELKDQCELEIIETLTMEDARDSLLLANQLELPLLFTKCNEFLYFNFDDFNNNNDVVVVDLEAPLKISVEPNEILLVQGQPKSHHKIKNHSSVEIAYKFCVRSPGFNGSIFKVVGPKKAHDFYFTDFLAFNFVHKVGIYYVEHVKNKCIDYTKLDAFPDAKFIPLHLKLAY</sequence>
<dbReference type="CDD" id="cd18186">
    <property type="entry name" value="BTB_POZ_ZBTB_KLHL-like"/>
    <property type="match status" value="1"/>
</dbReference>
<reference evidence="6" key="1">
    <citation type="submission" date="2016-11" db="UniProtKB">
        <authorList>
            <consortium name="WormBaseParasite"/>
        </authorList>
    </citation>
    <scope>IDENTIFICATION</scope>
</reference>
<dbReference type="Proteomes" id="UP000659654">
    <property type="component" value="Unassembled WGS sequence"/>
</dbReference>
<dbReference type="Gene3D" id="3.30.710.10">
    <property type="entry name" value="Potassium Channel Kv1.1, Chain A"/>
    <property type="match status" value="1"/>
</dbReference>
<evidence type="ECO:0000313" key="3">
    <source>
        <dbReference type="EMBL" id="CAG9080090.1"/>
    </source>
</evidence>
<evidence type="ECO:0000313" key="6">
    <source>
        <dbReference type="WBParaSite" id="BXY_0675600.1"/>
    </source>
</evidence>
<dbReference type="Pfam" id="PF00651">
    <property type="entry name" value="BTB"/>
    <property type="match status" value="1"/>
</dbReference>
<organism evidence="4 6">
    <name type="scientific">Bursaphelenchus xylophilus</name>
    <name type="common">Pinewood nematode worm</name>
    <name type="synonym">Aphelenchoides xylophilus</name>
    <dbReference type="NCBI Taxonomy" id="6326"/>
    <lineage>
        <taxon>Eukaryota</taxon>
        <taxon>Metazoa</taxon>
        <taxon>Ecdysozoa</taxon>
        <taxon>Nematoda</taxon>
        <taxon>Chromadorea</taxon>
        <taxon>Rhabditida</taxon>
        <taxon>Tylenchina</taxon>
        <taxon>Tylenchomorpha</taxon>
        <taxon>Aphelenchoidea</taxon>
        <taxon>Aphelenchoididae</taxon>
        <taxon>Bursaphelenchus</taxon>
    </lineage>
</organism>